<keyword evidence="1" id="KW-1133">Transmembrane helix</keyword>
<dbReference type="Gene3D" id="1.20.1070.10">
    <property type="entry name" value="Rhodopsin 7-helix transmembrane proteins"/>
    <property type="match status" value="1"/>
</dbReference>
<sequence length="344" mass="38182">MEAAYWKCPKTFAPNDAIFILTIFVSCVSLLANLTVFILLCILTDKSRTFLVHLRTLTASTALCSLMGFFRHVIPRRGAPNSPILGTIVCHVWSSRYLFDVTYVFSGLNLNFIVGNRALQISGKYQDSFAPSLFSDLTYVIIIGISSIFCVFSQVFVVQWNGSYCACNDTDLKYGAVVAAYVGNFVRFGLVAVISPAILCASCYKIVQWVRNTPAEKLSDDWNGPIFPGTTDEQAVELHRPRRWMTASMCAVPMSVKFVVFSLYNAIYSFTAALGLHTLVLDGVYYRIGSVLIYTELLLSPIIIAIYIPSLRALLLRVCKWPFNKLLNKAPAIAGNESGDLQIP</sequence>
<organism evidence="2 3">
    <name type="scientific">Dibothriocephalus latus</name>
    <name type="common">Fish tapeworm</name>
    <name type="synonym">Diphyllobothrium latum</name>
    <dbReference type="NCBI Taxonomy" id="60516"/>
    <lineage>
        <taxon>Eukaryota</taxon>
        <taxon>Metazoa</taxon>
        <taxon>Spiralia</taxon>
        <taxon>Lophotrochozoa</taxon>
        <taxon>Platyhelminthes</taxon>
        <taxon>Cestoda</taxon>
        <taxon>Eucestoda</taxon>
        <taxon>Diphyllobothriidea</taxon>
        <taxon>Diphyllobothriidae</taxon>
        <taxon>Dibothriocephalus</taxon>
    </lineage>
</organism>
<keyword evidence="1" id="KW-0812">Transmembrane</keyword>
<evidence type="ECO:0000256" key="1">
    <source>
        <dbReference type="SAM" id="Phobius"/>
    </source>
</evidence>
<proteinExistence type="predicted"/>
<gene>
    <name evidence="2" type="ORF">DILT_LOCUS12617</name>
</gene>
<feature type="transmembrane region" description="Helical" evidence="1">
    <location>
        <begin position="94"/>
        <end position="116"/>
    </location>
</feature>
<dbReference type="OrthoDB" id="10394448at2759"/>
<evidence type="ECO:0008006" key="4">
    <source>
        <dbReference type="Google" id="ProtNLM"/>
    </source>
</evidence>
<dbReference type="EMBL" id="UYRU01067049">
    <property type="protein sequence ID" value="VDN16786.1"/>
    <property type="molecule type" value="Genomic_DNA"/>
</dbReference>
<dbReference type="PROSITE" id="PS51257">
    <property type="entry name" value="PROKAR_LIPOPROTEIN"/>
    <property type="match status" value="1"/>
</dbReference>
<reference evidence="2 3" key="1">
    <citation type="submission" date="2018-11" db="EMBL/GenBank/DDBJ databases">
        <authorList>
            <consortium name="Pathogen Informatics"/>
        </authorList>
    </citation>
    <scope>NUCLEOTIDE SEQUENCE [LARGE SCALE GENOMIC DNA]</scope>
</reference>
<feature type="transmembrane region" description="Helical" evidence="1">
    <location>
        <begin position="137"/>
        <end position="158"/>
    </location>
</feature>
<dbReference type="Proteomes" id="UP000281553">
    <property type="component" value="Unassembled WGS sequence"/>
</dbReference>
<dbReference type="SUPFAM" id="SSF81321">
    <property type="entry name" value="Family A G protein-coupled receptor-like"/>
    <property type="match status" value="1"/>
</dbReference>
<feature type="transmembrane region" description="Helical" evidence="1">
    <location>
        <begin position="54"/>
        <end position="74"/>
    </location>
</feature>
<evidence type="ECO:0000313" key="2">
    <source>
        <dbReference type="EMBL" id="VDN16786.1"/>
    </source>
</evidence>
<dbReference type="AlphaFoldDB" id="A0A3P7PFE9"/>
<evidence type="ECO:0000313" key="3">
    <source>
        <dbReference type="Proteomes" id="UP000281553"/>
    </source>
</evidence>
<keyword evidence="3" id="KW-1185">Reference proteome</keyword>
<feature type="transmembrane region" description="Helical" evidence="1">
    <location>
        <begin position="178"/>
        <end position="201"/>
    </location>
</feature>
<feature type="transmembrane region" description="Helical" evidence="1">
    <location>
        <begin position="284"/>
        <end position="308"/>
    </location>
</feature>
<accession>A0A3P7PFE9</accession>
<protein>
    <recommendedName>
        <fullName evidence="4">G-protein coupled receptors family 1 profile domain-containing protein</fullName>
    </recommendedName>
</protein>
<keyword evidence="1" id="KW-0472">Membrane</keyword>
<name>A0A3P7PFE9_DIBLA</name>
<feature type="transmembrane region" description="Helical" evidence="1">
    <location>
        <begin position="17"/>
        <end position="42"/>
    </location>
</feature>